<evidence type="ECO:0000313" key="3">
    <source>
        <dbReference type="Proteomes" id="UP000247647"/>
    </source>
</evidence>
<dbReference type="Proteomes" id="UP000247647">
    <property type="component" value="Unassembled WGS sequence"/>
</dbReference>
<proteinExistence type="predicted"/>
<gene>
    <name evidence="2" type="ORF">BO87DRAFT_109251</name>
</gene>
<dbReference type="GeneID" id="37120316"/>
<evidence type="ECO:0000313" key="2">
    <source>
        <dbReference type="EMBL" id="PYH32399.1"/>
    </source>
</evidence>
<keyword evidence="1" id="KW-0812">Transmembrane</keyword>
<keyword evidence="1" id="KW-0472">Membrane</keyword>
<reference evidence="2" key="1">
    <citation type="submission" date="2016-12" db="EMBL/GenBank/DDBJ databases">
        <title>The genomes of Aspergillus section Nigri reveals drivers in fungal speciation.</title>
        <authorList>
            <consortium name="DOE Joint Genome Institute"/>
            <person name="Vesth T.C."/>
            <person name="Nybo J."/>
            <person name="Theobald S."/>
            <person name="Brandl J."/>
            <person name="Frisvad J.C."/>
            <person name="Nielsen K.F."/>
            <person name="Lyhne E.K."/>
            <person name="Kogle M.E."/>
            <person name="Kuo A."/>
            <person name="Riley R."/>
            <person name="Clum A."/>
            <person name="Nolan M."/>
            <person name="Lipzen A."/>
            <person name="Salamov A."/>
            <person name="Henrissat B."/>
            <person name="Wiebenga A."/>
            <person name="De Vries R.P."/>
            <person name="Grigoriev I.V."/>
            <person name="Mortensen U.H."/>
            <person name="Andersen M.R."/>
            <person name="Baker S.E."/>
        </authorList>
    </citation>
    <scope>NUCLEOTIDE SEQUENCE [LARGE SCALE GENOMIC DNA]</scope>
    <source>
        <strain evidence="2">CBS 115656</strain>
    </source>
</reference>
<organism evidence="2 3">
    <name type="scientific">Aspergillus neoniger (strain CBS 115656)</name>
    <dbReference type="NCBI Taxonomy" id="1448310"/>
    <lineage>
        <taxon>Eukaryota</taxon>
        <taxon>Fungi</taxon>
        <taxon>Dikarya</taxon>
        <taxon>Ascomycota</taxon>
        <taxon>Pezizomycotina</taxon>
        <taxon>Eurotiomycetes</taxon>
        <taxon>Eurotiomycetidae</taxon>
        <taxon>Eurotiales</taxon>
        <taxon>Aspergillaceae</taxon>
        <taxon>Aspergillus</taxon>
        <taxon>Aspergillus subgen. Circumdati</taxon>
    </lineage>
</organism>
<name>A0A318YE63_ASPNB</name>
<dbReference type="EMBL" id="KZ821468">
    <property type="protein sequence ID" value="PYH32399.1"/>
    <property type="molecule type" value="Genomic_DNA"/>
</dbReference>
<evidence type="ECO:0000256" key="1">
    <source>
        <dbReference type="SAM" id="Phobius"/>
    </source>
</evidence>
<protein>
    <submittedName>
        <fullName evidence="2">Uncharacterized protein</fullName>
    </submittedName>
</protein>
<accession>A0A318YE63</accession>
<feature type="transmembrane region" description="Helical" evidence="1">
    <location>
        <begin position="62"/>
        <end position="82"/>
    </location>
</feature>
<dbReference type="RefSeq" id="XP_025477877.1">
    <property type="nucleotide sequence ID" value="XM_025617860.1"/>
</dbReference>
<keyword evidence="3" id="KW-1185">Reference proteome</keyword>
<keyword evidence="1" id="KW-1133">Transmembrane helix</keyword>
<sequence length="118" mass="13223">MCLMKFVLGKLIDDRLERLSFGLEGLFVILCIGELCFCRVTIVAGDAESELAYLQTACSHNHYIYGMLSSALYISVEIYFPSMLDKCNQNSRSLLRFLIHLTARSAVLGLNFGFTPPC</sequence>
<dbReference type="AlphaFoldDB" id="A0A318YE63"/>
<feature type="transmembrane region" description="Helical" evidence="1">
    <location>
        <begin position="94"/>
        <end position="114"/>
    </location>
</feature>
<feature type="transmembrane region" description="Helical" evidence="1">
    <location>
        <begin position="21"/>
        <end position="42"/>
    </location>
</feature>